<feature type="compositionally biased region" description="Pro residues" evidence="2">
    <location>
        <begin position="130"/>
        <end position="144"/>
    </location>
</feature>
<comment type="caution">
    <text evidence="5">The sequence shown here is derived from an EMBL/GenBank/DDBJ whole genome shotgun (WGS) entry which is preliminary data.</text>
</comment>
<feature type="domain" description="F-box protein Hrt3/FBXO9 C-terminal" evidence="4">
    <location>
        <begin position="271"/>
        <end position="343"/>
    </location>
</feature>
<feature type="compositionally biased region" description="Acidic residues" evidence="2">
    <location>
        <begin position="49"/>
        <end position="62"/>
    </location>
</feature>
<evidence type="ECO:0000313" key="6">
    <source>
        <dbReference type="Proteomes" id="UP000253664"/>
    </source>
</evidence>
<dbReference type="PANTHER" id="PTHR12874">
    <property type="entry name" value="F-BOX ONLY PROTEIN 48-RELATED"/>
    <property type="match status" value="1"/>
</dbReference>
<dbReference type="SUPFAM" id="SSF81383">
    <property type="entry name" value="F-box domain"/>
    <property type="match status" value="1"/>
</dbReference>
<dbReference type="InterPro" id="IPR045464">
    <property type="entry name" value="Hrt3/FBXO9_C"/>
</dbReference>
<sequence length="457" mass="50141">MTSSQRGLDSELESFRQQWLSDLRTRCGGAESCSSVAAATPPMTCADDVGGDDVDEDTDDFQGEGRGDGSVFASPSPNLTGDTLVSALDFYEAAMEKEVDGNMGDSLKLYRQAYRLDPSVDHRYREKHPPAPPPDTAPVPTPPPQFDSAADLIASFASLTIVPLAEASSSCPFASLPDELLVLILSEVAASDPGVLTSGAALACKRLAYLSATEQRIWRRVALSPLYGFPAMHYRFCLDDNWHALPDLDLHHTRHPGSPVSCAALIPSTYASWSDMFRRRPRIRFNGCYISTVNYVRPGHHSASAAPAAWAGSSPVHIVTYYRYLRFFRDGSLISLLATVHPADIVHQLTPDQLRLHRHADHSHSTQNSPMRLALRGRWHLVADDEDGSSLLVETEGVGPKYLYSMHLLLRRAGRAACNNKLVWKTFHSYNKLTDDWAEFGLKNASPFSSAASRATA</sequence>
<reference evidence="5 6" key="1">
    <citation type="journal article" date="2015" name="BMC Genomics">
        <title>Insights from the genome of Ophiocordyceps polyrhachis-furcata to pathogenicity and host specificity in insect fungi.</title>
        <authorList>
            <person name="Wichadakul D."/>
            <person name="Kobmoo N."/>
            <person name="Ingsriswang S."/>
            <person name="Tangphatsornruang S."/>
            <person name="Chantasingh D."/>
            <person name="Luangsa-ard J.J."/>
            <person name="Eurwilaichitr L."/>
        </authorList>
    </citation>
    <scope>NUCLEOTIDE SEQUENCE [LARGE SCALE GENOMIC DNA]</scope>
    <source>
        <strain evidence="5 6">BCC 54312</strain>
    </source>
</reference>
<dbReference type="GO" id="GO:0005737">
    <property type="term" value="C:cytoplasm"/>
    <property type="evidence" value="ECO:0007669"/>
    <property type="project" value="TreeGrafter"/>
</dbReference>
<keyword evidence="6" id="KW-1185">Reference proteome</keyword>
<evidence type="ECO:0000259" key="4">
    <source>
        <dbReference type="Pfam" id="PF19270"/>
    </source>
</evidence>
<evidence type="ECO:0000259" key="3">
    <source>
        <dbReference type="Pfam" id="PF12937"/>
    </source>
</evidence>
<dbReference type="Pfam" id="PF12937">
    <property type="entry name" value="F-box-like"/>
    <property type="match status" value="1"/>
</dbReference>
<dbReference type="AlphaFoldDB" id="A0A367L188"/>
<gene>
    <name evidence="5" type="ORF">L249_7811</name>
</gene>
<feature type="domain" description="F-box" evidence="3">
    <location>
        <begin position="173"/>
        <end position="223"/>
    </location>
</feature>
<proteinExistence type="predicted"/>
<accession>A0A367L188</accession>
<dbReference type="GO" id="GO:0031146">
    <property type="term" value="P:SCF-dependent proteasomal ubiquitin-dependent protein catabolic process"/>
    <property type="evidence" value="ECO:0007669"/>
    <property type="project" value="TreeGrafter"/>
</dbReference>
<dbReference type="Proteomes" id="UP000253664">
    <property type="component" value="Unassembled WGS sequence"/>
</dbReference>
<organism evidence="5 6">
    <name type="scientific">Ophiocordyceps polyrhachis-furcata BCC 54312</name>
    <dbReference type="NCBI Taxonomy" id="1330021"/>
    <lineage>
        <taxon>Eukaryota</taxon>
        <taxon>Fungi</taxon>
        <taxon>Dikarya</taxon>
        <taxon>Ascomycota</taxon>
        <taxon>Pezizomycotina</taxon>
        <taxon>Sordariomycetes</taxon>
        <taxon>Hypocreomycetidae</taxon>
        <taxon>Hypocreales</taxon>
        <taxon>Ophiocordycipitaceae</taxon>
        <taxon>Ophiocordyceps</taxon>
    </lineage>
</organism>
<dbReference type="OrthoDB" id="2117972at2759"/>
<evidence type="ECO:0000313" key="5">
    <source>
        <dbReference type="EMBL" id="RCI07982.1"/>
    </source>
</evidence>
<feature type="region of interest" description="Disordered" evidence="2">
    <location>
        <begin position="123"/>
        <end position="144"/>
    </location>
</feature>
<dbReference type="EMBL" id="LKCN02000022">
    <property type="protein sequence ID" value="RCI07982.1"/>
    <property type="molecule type" value="Genomic_DNA"/>
</dbReference>
<dbReference type="Pfam" id="PF19270">
    <property type="entry name" value="FBO_C"/>
    <property type="match status" value="1"/>
</dbReference>
<dbReference type="PANTHER" id="PTHR12874:SF9">
    <property type="entry name" value="F-BOX ONLY PROTEIN 48"/>
    <property type="match status" value="1"/>
</dbReference>
<name>A0A367L188_9HYPO</name>
<dbReference type="InterPro" id="IPR001810">
    <property type="entry name" value="F-box_dom"/>
</dbReference>
<dbReference type="STRING" id="1330021.A0A367L188"/>
<dbReference type="InterPro" id="IPR036047">
    <property type="entry name" value="F-box-like_dom_sf"/>
</dbReference>
<keyword evidence="1" id="KW-0833">Ubl conjugation pathway</keyword>
<evidence type="ECO:0000256" key="2">
    <source>
        <dbReference type="SAM" id="MobiDB-lite"/>
    </source>
</evidence>
<dbReference type="GO" id="GO:0019005">
    <property type="term" value="C:SCF ubiquitin ligase complex"/>
    <property type="evidence" value="ECO:0007669"/>
    <property type="project" value="TreeGrafter"/>
</dbReference>
<evidence type="ECO:0000256" key="1">
    <source>
        <dbReference type="ARBA" id="ARBA00022786"/>
    </source>
</evidence>
<protein>
    <submittedName>
        <fullName evidence="5">Uncharacterized protein</fullName>
    </submittedName>
</protein>
<feature type="region of interest" description="Disordered" evidence="2">
    <location>
        <begin position="35"/>
        <end position="78"/>
    </location>
</feature>